<dbReference type="Proteomes" id="UP000299102">
    <property type="component" value="Unassembled WGS sequence"/>
</dbReference>
<dbReference type="AlphaFoldDB" id="A0A4C1SB02"/>
<gene>
    <name evidence="1" type="ORF">EVAR_543_1</name>
</gene>
<keyword evidence="2" id="KW-1185">Reference proteome</keyword>
<proteinExistence type="predicted"/>
<organism evidence="1 2">
    <name type="scientific">Eumeta variegata</name>
    <name type="common">Bagworm moth</name>
    <name type="synonym">Eumeta japonica</name>
    <dbReference type="NCBI Taxonomy" id="151549"/>
    <lineage>
        <taxon>Eukaryota</taxon>
        <taxon>Metazoa</taxon>
        <taxon>Ecdysozoa</taxon>
        <taxon>Arthropoda</taxon>
        <taxon>Hexapoda</taxon>
        <taxon>Insecta</taxon>
        <taxon>Pterygota</taxon>
        <taxon>Neoptera</taxon>
        <taxon>Endopterygota</taxon>
        <taxon>Lepidoptera</taxon>
        <taxon>Glossata</taxon>
        <taxon>Ditrysia</taxon>
        <taxon>Tineoidea</taxon>
        <taxon>Psychidae</taxon>
        <taxon>Oiketicinae</taxon>
        <taxon>Eumeta</taxon>
    </lineage>
</organism>
<accession>A0A4C1SB02</accession>
<dbReference type="OrthoDB" id="6931783at2759"/>
<reference evidence="1 2" key="1">
    <citation type="journal article" date="2019" name="Commun. Biol.">
        <title>The bagworm genome reveals a unique fibroin gene that provides high tensile strength.</title>
        <authorList>
            <person name="Kono N."/>
            <person name="Nakamura H."/>
            <person name="Ohtoshi R."/>
            <person name="Tomita M."/>
            <person name="Numata K."/>
            <person name="Arakawa K."/>
        </authorList>
    </citation>
    <scope>NUCLEOTIDE SEQUENCE [LARGE SCALE GENOMIC DNA]</scope>
</reference>
<name>A0A4C1SB02_EUMVA</name>
<evidence type="ECO:0000313" key="2">
    <source>
        <dbReference type="Proteomes" id="UP000299102"/>
    </source>
</evidence>
<dbReference type="EMBL" id="BGZK01000002">
    <property type="protein sequence ID" value="GBO99281.1"/>
    <property type="molecule type" value="Genomic_DNA"/>
</dbReference>
<comment type="caution">
    <text evidence="1">The sequence shown here is derived from an EMBL/GenBank/DDBJ whole genome shotgun (WGS) entry which is preliminary data.</text>
</comment>
<evidence type="ECO:0000313" key="1">
    <source>
        <dbReference type="EMBL" id="GBO99281.1"/>
    </source>
</evidence>
<protein>
    <submittedName>
        <fullName evidence="1">Uncharacterized protein</fullName>
    </submittedName>
</protein>
<sequence>MGPLDGGRPISTIKITDWKKVSTAFEKIDTPPLNSIPDDIRTTKQIDHAIGALTSHVRTVGQEMRAGFRHPRIVGRIPESWSDLMEITPSHKAFWKLPKRSKRRGTPYPLKTGRLHCPRRRGGSGVHSRLYRDSMLSPPRTTQLILVASRKRFFKTSLELETI</sequence>